<dbReference type="EMBL" id="JAVKVN010000015">
    <property type="protein sequence ID" value="MDR7949062.1"/>
    <property type="molecule type" value="Genomic_DNA"/>
</dbReference>
<dbReference type="Gene3D" id="3.40.190.10">
    <property type="entry name" value="Periplasmic binding protein-like II"/>
    <property type="match status" value="1"/>
</dbReference>
<dbReference type="Gene3D" id="3.40.190.150">
    <property type="entry name" value="Bordetella uptake gene, domain 1"/>
    <property type="match status" value="1"/>
</dbReference>
<proteinExistence type="inferred from homology"/>
<name>A0ABU2DLQ5_ACHAE</name>
<feature type="signal peptide" evidence="2">
    <location>
        <begin position="1"/>
        <end position="22"/>
    </location>
</feature>
<dbReference type="CDD" id="cd13578">
    <property type="entry name" value="PBP2_Bug27"/>
    <property type="match status" value="1"/>
</dbReference>
<gene>
    <name evidence="3" type="ORF">RIU57_28340</name>
</gene>
<organism evidence="3 4">
    <name type="scientific">Achromobacter aegrifaciens</name>
    <dbReference type="NCBI Taxonomy" id="1287736"/>
    <lineage>
        <taxon>Bacteria</taxon>
        <taxon>Pseudomonadati</taxon>
        <taxon>Pseudomonadota</taxon>
        <taxon>Betaproteobacteria</taxon>
        <taxon>Burkholderiales</taxon>
        <taxon>Alcaligenaceae</taxon>
        <taxon>Achromobacter</taxon>
    </lineage>
</organism>
<protein>
    <submittedName>
        <fullName evidence="3">Tripartite tricarboxylate transporter substrate binding protein</fullName>
    </submittedName>
</protein>
<dbReference type="InterPro" id="IPR042100">
    <property type="entry name" value="Bug_dom1"/>
</dbReference>
<reference evidence="4" key="1">
    <citation type="submission" date="2023-07" db="EMBL/GenBank/DDBJ databases">
        <title>Glyphosate-induced phosphonatase operons in soil bacteria of genus Achromobacter.</title>
        <authorList>
            <person name="Epiktetov D.O."/>
            <person name="Sviridov A.V."/>
            <person name="Tarlachkov S.V."/>
            <person name="Shushkova T.V."/>
            <person name="Toropygin I.Y."/>
            <person name="Leontievsky A."/>
        </authorList>
    </citation>
    <scope>NUCLEOTIDE SEQUENCE [LARGE SCALE GENOMIC DNA]</scope>
    <source>
        <strain evidence="4">Kg 16</strain>
    </source>
</reference>
<evidence type="ECO:0000313" key="3">
    <source>
        <dbReference type="EMBL" id="MDR7949062.1"/>
    </source>
</evidence>
<evidence type="ECO:0000313" key="4">
    <source>
        <dbReference type="Proteomes" id="UP001264156"/>
    </source>
</evidence>
<dbReference type="Proteomes" id="UP001264156">
    <property type="component" value="Unassembled WGS sequence"/>
</dbReference>
<keyword evidence="4" id="KW-1185">Reference proteome</keyword>
<sequence length="323" mass="34550">MKKLCRIFCGALLTLALAPAHAAWPERPITLVIPFPPGGGTDVIGRIIGKELGDSLGVNVVVENKSGAGGNIGTRYVTSAKPDGYTLLMGTTAQTISAALYKAPGYDLLKQLDAVVTINSGPMILFSRNSLEVSSVNDLISLAKQNPEKISYASAGYGTSSHMAAEVFTLATGIKLLHVPFQGAAPAMSSVVAGQVDITFDMLSTAKPFVMDNKVKSIGMGGGERSPLMPELQSLSEQNPELLKSFNETAWNVLMVPKGTPVEIQQKINDKIKVILDDEKIKARLMDMGSVPFWKNVPDSGSFVADDVAKWKKVVEDANIERM</sequence>
<dbReference type="Pfam" id="PF03401">
    <property type="entry name" value="TctC"/>
    <property type="match status" value="1"/>
</dbReference>
<evidence type="ECO:0000256" key="1">
    <source>
        <dbReference type="ARBA" id="ARBA00006987"/>
    </source>
</evidence>
<dbReference type="SUPFAM" id="SSF53850">
    <property type="entry name" value="Periplasmic binding protein-like II"/>
    <property type="match status" value="1"/>
</dbReference>
<evidence type="ECO:0000256" key="2">
    <source>
        <dbReference type="SAM" id="SignalP"/>
    </source>
</evidence>
<dbReference type="RefSeq" id="WP_006383837.1">
    <property type="nucleotide sequence ID" value="NZ_JAVKVN010000015.1"/>
</dbReference>
<dbReference type="PANTHER" id="PTHR42928:SF5">
    <property type="entry name" value="BLR1237 PROTEIN"/>
    <property type="match status" value="1"/>
</dbReference>
<dbReference type="PANTHER" id="PTHR42928">
    <property type="entry name" value="TRICARBOXYLATE-BINDING PROTEIN"/>
    <property type="match status" value="1"/>
</dbReference>
<comment type="caution">
    <text evidence="3">The sequence shown here is derived from an EMBL/GenBank/DDBJ whole genome shotgun (WGS) entry which is preliminary data.</text>
</comment>
<accession>A0ABU2DLQ5</accession>
<comment type="similarity">
    <text evidence="1">Belongs to the UPF0065 (bug) family.</text>
</comment>
<keyword evidence="2" id="KW-0732">Signal</keyword>
<dbReference type="PIRSF" id="PIRSF017082">
    <property type="entry name" value="YflP"/>
    <property type="match status" value="1"/>
</dbReference>
<dbReference type="InterPro" id="IPR005064">
    <property type="entry name" value="BUG"/>
</dbReference>
<feature type="chain" id="PRO_5047415100" evidence="2">
    <location>
        <begin position="23"/>
        <end position="323"/>
    </location>
</feature>